<dbReference type="InterPro" id="IPR036052">
    <property type="entry name" value="TrpB-like_PALP_sf"/>
</dbReference>
<dbReference type="SUPFAM" id="SSF53686">
    <property type="entry name" value="Tryptophan synthase beta subunit-like PLP-dependent enzymes"/>
    <property type="match status" value="1"/>
</dbReference>
<name>A0A919DD76_9ACTN</name>
<organism evidence="1 2">
    <name type="scientific">Streptomyces capitiformicae</name>
    <dbReference type="NCBI Taxonomy" id="2014920"/>
    <lineage>
        <taxon>Bacteria</taxon>
        <taxon>Bacillati</taxon>
        <taxon>Actinomycetota</taxon>
        <taxon>Actinomycetes</taxon>
        <taxon>Kitasatosporales</taxon>
        <taxon>Streptomycetaceae</taxon>
        <taxon>Streptomyces</taxon>
    </lineage>
</organism>
<dbReference type="Pfam" id="PF19465">
    <property type="entry name" value="DUF6002"/>
    <property type="match status" value="1"/>
</dbReference>
<reference evidence="1" key="1">
    <citation type="journal article" date="2014" name="Int. J. Syst. Evol. Microbiol.">
        <title>Complete genome sequence of Corynebacterium casei LMG S-19264T (=DSM 44701T), isolated from a smear-ripened cheese.</title>
        <authorList>
            <consortium name="US DOE Joint Genome Institute (JGI-PGF)"/>
            <person name="Walter F."/>
            <person name="Albersmeier A."/>
            <person name="Kalinowski J."/>
            <person name="Ruckert C."/>
        </authorList>
    </citation>
    <scope>NUCLEOTIDE SEQUENCE</scope>
    <source>
        <strain evidence="1">CGMCC 4.7403</strain>
    </source>
</reference>
<dbReference type="RefSeq" id="WP_189784882.1">
    <property type="nucleotide sequence ID" value="NZ_BNAT01000019.1"/>
</dbReference>
<evidence type="ECO:0000313" key="2">
    <source>
        <dbReference type="Proteomes" id="UP000603227"/>
    </source>
</evidence>
<dbReference type="AlphaFoldDB" id="A0A919DD76"/>
<accession>A0A919DD76</accession>
<evidence type="ECO:0000313" key="1">
    <source>
        <dbReference type="EMBL" id="GHE34585.1"/>
    </source>
</evidence>
<reference evidence="1" key="2">
    <citation type="submission" date="2020-09" db="EMBL/GenBank/DDBJ databases">
        <authorList>
            <person name="Sun Q."/>
            <person name="Zhou Y."/>
        </authorList>
    </citation>
    <scope>NUCLEOTIDE SEQUENCE</scope>
    <source>
        <strain evidence="1">CGMCC 4.7403</strain>
    </source>
</reference>
<proteinExistence type="predicted"/>
<dbReference type="InterPro" id="IPR046044">
    <property type="entry name" value="DUF6002"/>
</dbReference>
<keyword evidence="2" id="KW-1185">Reference proteome</keyword>
<dbReference type="EMBL" id="BNAT01000019">
    <property type="protein sequence ID" value="GHE34585.1"/>
    <property type="molecule type" value="Genomic_DNA"/>
</dbReference>
<comment type="caution">
    <text evidence="1">The sequence shown here is derived from an EMBL/GenBank/DDBJ whole genome shotgun (WGS) entry which is preliminary data.</text>
</comment>
<gene>
    <name evidence="1" type="ORF">GCM10017771_52270</name>
</gene>
<dbReference type="Proteomes" id="UP000603227">
    <property type="component" value="Unassembled WGS sequence"/>
</dbReference>
<sequence>MPLHLATEPPPTVVPATLTRYHRVVRTAAETLGSRRSRLGDTELPFRVPEPDDALREFYAPSDVSVHELEPIGGRRVTALNLMRNPGTRTTKTFASLSMVGRAVQHIRETGENVIIVTPTSGNKGTALRDAVARAYETGIAGPERLRVMTVTPADSLRKLRDCPLAATPELRTANPAVLAQVDQPAQVKELARNVVDAYLADPAAKGSWRVWYTLDLDNYRIADVVRACVEAEFTAPHDTGVPRWHAHAVSSAYGLLGYSLGHRLLSEGVAADLKAPPAHPGFFLVQHLSTPDMVLSLSGASLPRYTHDVTDGLWRQAADPRFPAVTDSPSDLIDPTFYTRAPVTCAEIAPLIRKHGGDGVVVSQRECLERWSQVRELAAPIGADLPASPEDLREWSLVMALTGLLVGDERGLIPKGTDVVVHASGSYSDDTLPPAAPDGIRFAADEEEVLKILHTAVA</sequence>
<dbReference type="GO" id="GO:1901605">
    <property type="term" value="P:alpha-amino acid metabolic process"/>
    <property type="evidence" value="ECO:0007669"/>
    <property type="project" value="UniProtKB-ARBA"/>
</dbReference>
<protein>
    <submittedName>
        <fullName evidence="1">Uncharacterized protein</fullName>
    </submittedName>
</protein>